<evidence type="ECO:0000256" key="1">
    <source>
        <dbReference type="SAM" id="MobiDB-lite"/>
    </source>
</evidence>
<feature type="region of interest" description="Disordered" evidence="1">
    <location>
        <begin position="111"/>
        <end position="243"/>
    </location>
</feature>
<dbReference type="EMBL" id="JAACJN010000038">
    <property type="protein sequence ID" value="KAF5385683.1"/>
    <property type="molecule type" value="Genomic_DNA"/>
</dbReference>
<feature type="compositionally biased region" description="Basic and acidic residues" evidence="1">
    <location>
        <begin position="278"/>
        <end position="291"/>
    </location>
</feature>
<protein>
    <submittedName>
        <fullName evidence="2">Uncharacterized protein</fullName>
    </submittedName>
</protein>
<accession>A0A8H5HLQ8</accession>
<evidence type="ECO:0000313" key="2">
    <source>
        <dbReference type="EMBL" id="KAF5385683.1"/>
    </source>
</evidence>
<feature type="compositionally biased region" description="Basic residues" evidence="1">
    <location>
        <begin position="194"/>
        <end position="207"/>
    </location>
</feature>
<evidence type="ECO:0000313" key="3">
    <source>
        <dbReference type="Proteomes" id="UP000518752"/>
    </source>
</evidence>
<organism evidence="2 3">
    <name type="scientific">Collybiopsis confluens</name>
    <dbReference type="NCBI Taxonomy" id="2823264"/>
    <lineage>
        <taxon>Eukaryota</taxon>
        <taxon>Fungi</taxon>
        <taxon>Dikarya</taxon>
        <taxon>Basidiomycota</taxon>
        <taxon>Agaricomycotina</taxon>
        <taxon>Agaricomycetes</taxon>
        <taxon>Agaricomycetidae</taxon>
        <taxon>Agaricales</taxon>
        <taxon>Marasmiineae</taxon>
        <taxon>Omphalotaceae</taxon>
        <taxon>Collybiopsis</taxon>
    </lineage>
</organism>
<reference evidence="2 3" key="1">
    <citation type="journal article" date="2020" name="ISME J.">
        <title>Uncovering the hidden diversity of litter-decomposition mechanisms in mushroom-forming fungi.</title>
        <authorList>
            <person name="Floudas D."/>
            <person name="Bentzer J."/>
            <person name="Ahren D."/>
            <person name="Johansson T."/>
            <person name="Persson P."/>
            <person name="Tunlid A."/>
        </authorList>
    </citation>
    <scope>NUCLEOTIDE SEQUENCE [LARGE SCALE GENOMIC DNA]</scope>
    <source>
        <strain evidence="2 3">CBS 406.79</strain>
    </source>
</reference>
<feature type="compositionally biased region" description="Low complexity" evidence="1">
    <location>
        <begin position="255"/>
        <end position="266"/>
    </location>
</feature>
<proteinExistence type="predicted"/>
<feature type="compositionally biased region" description="Basic and acidic residues" evidence="1">
    <location>
        <begin position="298"/>
        <end position="368"/>
    </location>
</feature>
<keyword evidence="3" id="KW-1185">Reference proteome</keyword>
<dbReference type="AlphaFoldDB" id="A0A8H5HLQ8"/>
<feature type="region of interest" description="Disordered" evidence="1">
    <location>
        <begin position="255"/>
        <end position="368"/>
    </location>
</feature>
<dbReference type="OrthoDB" id="2107166at2759"/>
<comment type="caution">
    <text evidence="2">The sequence shown here is derived from an EMBL/GenBank/DDBJ whole genome shotgun (WGS) entry which is preliminary data.</text>
</comment>
<dbReference type="Proteomes" id="UP000518752">
    <property type="component" value="Unassembled WGS sequence"/>
</dbReference>
<gene>
    <name evidence="2" type="ORF">D9757_005532</name>
</gene>
<feature type="compositionally biased region" description="Polar residues" evidence="1">
    <location>
        <begin position="211"/>
        <end position="228"/>
    </location>
</feature>
<name>A0A8H5HLQ8_9AGAR</name>
<sequence>MGRWTQYDEDDYRLPAGFKRVAYDADTGQYAYQDSGGNEWVGAPYAQYGSLRPTGGTISPSSEFLEGPWTTLTKEMASESLDITGSNPMHPLRPFQTPGGRLIRRTKELAKRIRSKSVSAKKPPATKTEILQPTPPPAVRKAYSLRVPPPSERQNQTLDNKLSKPKKAVAESEPASQDARPYSIRTSKTVSHSSKPHRHHHHHHHSRSVSEQMIRSTTMPESPVSSRKSASHEKSASSPAPVMTMSRTMEFAISSSVASPPSLSDSKPVSRFVSANHATKDTPSDDKITEGRRRRRERERSEEKETENQERRRQREGDGQTGMEQRKGRDRGGRLKAERGPKEAEKTKEERKKAPEDRKQFSQEKKHR</sequence>